<dbReference type="OrthoDB" id="9762066at2"/>
<dbReference type="AlphaFoldDB" id="A0A518DDK5"/>
<dbReference type="EMBL" id="CP036291">
    <property type="protein sequence ID" value="QDU89561.1"/>
    <property type="molecule type" value="Genomic_DNA"/>
</dbReference>
<accession>A0A518DDK5</accession>
<evidence type="ECO:0000313" key="5">
    <source>
        <dbReference type="EMBL" id="QDU89561.1"/>
    </source>
</evidence>
<keyword evidence="3" id="KW-0326">Glycosidase</keyword>
<dbReference type="Gene3D" id="2.60.40.10">
    <property type="entry name" value="Immunoglobulins"/>
    <property type="match status" value="1"/>
</dbReference>
<dbReference type="PANTHER" id="PTHR42732">
    <property type="entry name" value="BETA-GALACTOSIDASE"/>
    <property type="match status" value="1"/>
</dbReference>
<proteinExistence type="inferred from homology"/>
<dbReference type="Proteomes" id="UP000317429">
    <property type="component" value="Chromosome"/>
</dbReference>
<organism evidence="5 6">
    <name type="scientific">Pirellulimonas nuda</name>
    <dbReference type="NCBI Taxonomy" id="2528009"/>
    <lineage>
        <taxon>Bacteria</taxon>
        <taxon>Pseudomonadati</taxon>
        <taxon>Planctomycetota</taxon>
        <taxon>Planctomycetia</taxon>
        <taxon>Pirellulales</taxon>
        <taxon>Lacipirellulaceae</taxon>
        <taxon>Pirellulimonas</taxon>
    </lineage>
</organism>
<evidence type="ECO:0000259" key="4">
    <source>
        <dbReference type="Pfam" id="PF18565"/>
    </source>
</evidence>
<reference evidence="5 6" key="1">
    <citation type="submission" date="2019-02" db="EMBL/GenBank/DDBJ databases">
        <title>Deep-cultivation of Planctomycetes and their phenomic and genomic characterization uncovers novel biology.</title>
        <authorList>
            <person name="Wiegand S."/>
            <person name="Jogler M."/>
            <person name="Boedeker C."/>
            <person name="Pinto D."/>
            <person name="Vollmers J."/>
            <person name="Rivas-Marin E."/>
            <person name="Kohn T."/>
            <person name="Peeters S.H."/>
            <person name="Heuer A."/>
            <person name="Rast P."/>
            <person name="Oberbeckmann S."/>
            <person name="Bunk B."/>
            <person name="Jeske O."/>
            <person name="Meyerdierks A."/>
            <person name="Storesund J.E."/>
            <person name="Kallscheuer N."/>
            <person name="Luecker S."/>
            <person name="Lage O.M."/>
            <person name="Pohl T."/>
            <person name="Merkel B.J."/>
            <person name="Hornburger P."/>
            <person name="Mueller R.-W."/>
            <person name="Bruemmer F."/>
            <person name="Labrenz M."/>
            <person name="Spormann A.M."/>
            <person name="Op den Camp H."/>
            <person name="Overmann J."/>
            <person name="Amann R."/>
            <person name="Jetten M.S.M."/>
            <person name="Mascher T."/>
            <person name="Medema M.H."/>
            <person name="Devos D.P."/>
            <person name="Kaster A.-K."/>
            <person name="Ovreas L."/>
            <person name="Rohde M."/>
            <person name="Galperin M.Y."/>
            <person name="Jogler C."/>
        </authorList>
    </citation>
    <scope>NUCLEOTIDE SEQUENCE [LARGE SCALE GENOMIC DNA]</scope>
    <source>
        <strain evidence="5 6">Pla175</strain>
    </source>
</reference>
<dbReference type="GO" id="GO:0016798">
    <property type="term" value="F:hydrolase activity, acting on glycosyl bonds"/>
    <property type="evidence" value="ECO:0007669"/>
    <property type="project" value="UniProtKB-KW"/>
</dbReference>
<protein>
    <recommendedName>
        <fullName evidence="4">Glycoside hydrolase family 2 domain-containing protein</fullName>
    </recommendedName>
</protein>
<keyword evidence="6" id="KW-1185">Reference proteome</keyword>
<keyword evidence="2" id="KW-0378">Hydrolase</keyword>
<dbReference type="KEGG" id="pnd:Pla175_29530"/>
<evidence type="ECO:0000313" key="6">
    <source>
        <dbReference type="Proteomes" id="UP000317429"/>
    </source>
</evidence>
<sequence length="141" mass="14746">MPGELRVVAYQNGSPIGEDVVRTAGRPAKIVLSADRAVLSSSGEDLAYITIQAYDDVGVPCPLADNLVRVDVAGAGSLFATGNGAPISMRSFHEHAVPLFGGKAVAIVRADRGQRGDIQVRAESDQLEGCQIDLKSMPVAD</sequence>
<dbReference type="Pfam" id="PF18565">
    <property type="entry name" value="Glyco_hydro2_C5"/>
    <property type="match status" value="1"/>
</dbReference>
<evidence type="ECO:0000256" key="2">
    <source>
        <dbReference type="ARBA" id="ARBA00022801"/>
    </source>
</evidence>
<name>A0A518DDK5_9BACT</name>
<comment type="similarity">
    <text evidence="1">Belongs to the glycosyl hydrolase 2 family.</text>
</comment>
<gene>
    <name evidence="5" type="ORF">Pla175_29530</name>
</gene>
<dbReference type="InterPro" id="IPR051913">
    <property type="entry name" value="GH2_Domain-Containing"/>
</dbReference>
<dbReference type="InterPro" id="IPR040605">
    <property type="entry name" value="Glyco_hydro2_dom5"/>
</dbReference>
<dbReference type="InterPro" id="IPR013783">
    <property type="entry name" value="Ig-like_fold"/>
</dbReference>
<evidence type="ECO:0000256" key="3">
    <source>
        <dbReference type="ARBA" id="ARBA00023295"/>
    </source>
</evidence>
<evidence type="ECO:0000256" key="1">
    <source>
        <dbReference type="ARBA" id="ARBA00007401"/>
    </source>
</evidence>
<feature type="domain" description="Glycoside hydrolase family 2" evidence="4">
    <location>
        <begin position="30"/>
        <end position="132"/>
    </location>
</feature>
<dbReference type="PANTHER" id="PTHR42732:SF1">
    <property type="entry name" value="BETA-MANNOSIDASE"/>
    <property type="match status" value="1"/>
</dbReference>